<dbReference type="PANTHER" id="PTHR35004">
    <property type="entry name" value="TRANSPOSASE RV3428C-RELATED"/>
    <property type="match status" value="1"/>
</dbReference>
<sequence>MYSVELYSRVRRACHVDGMSERGAARHFGIDRKTVSKILKHSVPPGYRRECAPVRPKLDPFVAIIDQILRDDMSRIKKQRHTAKRIHERLRDEHGFTGGISIVTDYVREKRRRTREVFVPLSHAPGHAQVDFGLACCRFRGHRDKVFMKLENLHDKKD</sequence>
<dbReference type="InterPro" id="IPR009057">
    <property type="entry name" value="Homeodomain-like_sf"/>
</dbReference>
<name>A0ABV3LBF9_9RHOB</name>
<keyword evidence="2" id="KW-1185">Reference proteome</keyword>
<protein>
    <submittedName>
        <fullName evidence="1">IS21 family transposase</fullName>
    </submittedName>
</protein>
<dbReference type="PANTHER" id="PTHR35004:SF8">
    <property type="entry name" value="TRANSPOSASE RV3428C-RELATED"/>
    <property type="match status" value="1"/>
</dbReference>
<gene>
    <name evidence="1" type="ORF">AB0T83_19270</name>
</gene>
<dbReference type="EMBL" id="JBFBVU010000048">
    <property type="protein sequence ID" value="MEV8468894.1"/>
    <property type="molecule type" value="Genomic_DNA"/>
</dbReference>
<accession>A0ABV3LBF9</accession>
<comment type="caution">
    <text evidence="1">The sequence shown here is derived from an EMBL/GenBank/DDBJ whole genome shotgun (WGS) entry which is preliminary data.</text>
</comment>
<feature type="non-terminal residue" evidence="1">
    <location>
        <position position="158"/>
    </location>
</feature>
<reference evidence="1 2" key="1">
    <citation type="submission" date="2024-07" db="EMBL/GenBank/DDBJ databases">
        <authorList>
            <person name="Kang M."/>
        </authorList>
    </citation>
    <scope>NUCLEOTIDE SEQUENCE [LARGE SCALE GENOMIC DNA]</scope>
    <source>
        <strain evidence="1 2">DFM31</strain>
    </source>
</reference>
<proteinExistence type="predicted"/>
<dbReference type="Proteomes" id="UP001553161">
    <property type="component" value="Unassembled WGS sequence"/>
</dbReference>
<evidence type="ECO:0000313" key="1">
    <source>
        <dbReference type="EMBL" id="MEV8468894.1"/>
    </source>
</evidence>
<dbReference type="SUPFAM" id="SSF46689">
    <property type="entry name" value="Homeodomain-like"/>
    <property type="match status" value="1"/>
</dbReference>
<evidence type="ECO:0000313" key="2">
    <source>
        <dbReference type="Proteomes" id="UP001553161"/>
    </source>
</evidence>
<organism evidence="1 2">
    <name type="scientific">Meridianimarinicoccus marinus</name>
    <dbReference type="NCBI Taxonomy" id="3231483"/>
    <lineage>
        <taxon>Bacteria</taxon>
        <taxon>Pseudomonadati</taxon>
        <taxon>Pseudomonadota</taxon>
        <taxon>Alphaproteobacteria</taxon>
        <taxon>Rhodobacterales</taxon>
        <taxon>Paracoccaceae</taxon>
        <taxon>Meridianimarinicoccus</taxon>
    </lineage>
</organism>